<dbReference type="AlphaFoldDB" id="A0A7Y0HEP8"/>
<keyword evidence="3" id="KW-1185">Reference proteome</keyword>
<protein>
    <submittedName>
        <fullName evidence="2">IS630 family transposase</fullName>
    </submittedName>
</protein>
<accession>A0A7Y0HEP8</accession>
<feature type="domain" description="Tc1-like transposase DDE" evidence="1">
    <location>
        <begin position="2"/>
        <end position="139"/>
    </location>
</feature>
<proteinExistence type="predicted"/>
<gene>
    <name evidence="2" type="ORF">HHO47_16630</name>
</gene>
<dbReference type="GO" id="GO:0003676">
    <property type="term" value="F:nucleic acid binding"/>
    <property type="evidence" value="ECO:0007669"/>
    <property type="project" value="InterPro"/>
</dbReference>
<dbReference type="InterPro" id="IPR047655">
    <property type="entry name" value="Transpos_IS630-like"/>
</dbReference>
<dbReference type="Gene3D" id="3.30.420.10">
    <property type="entry name" value="Ribonuclease H-like superfamily/Ribonuclease H"/>
    <property type="match status" value="1"/>
</dbReference>
<dbReference type="InterPro" id="IPR038717">
    <property type="entry name" value="Tc1-like_DDE_dom"/>
</dbReference>
<comment type="caution">
    <text evidence="2">The sequence shown here is derived from an EMBL/GenBank/DDBJ whole genome shotgun (WGS) entry which is preliminary data.</text>
</comment>
<evidence type="ECO:0000259" key="1">
    <source>
        <dbReference type="Pfam" id="PF13358"/>
    </source>
</evidence>
<evidence type="ECO:0000313" key="3">
    <source>
        <dbReference type="Proteomes" id="UP000570493"/>
    </source>
</evidence>
<sequence>MCFQDEARFGQQNTTSKIWAKKGTRPRVVKQQQFLSTHIFGAVCPATGQTEAIIAPYLSKDIMKQHLQLISDATPCGEHAVVIVDRASWHMGNVSEGVNNVSVIPLPPYSPELNPVEQVWAWMRDRELSNRTFSDYDDIVEQVSRAWNVFRSNITNVKHMCFRAWTNLIT</sequence>
<organism evidence="2 3">
    <name type="scientific">Pseudoalteromonas arctica</name>
    <dbReference type="NCBI Taxonomy" id="394751"/>
    <lineage>
        <taxon>Bacteria</taxon>
        <taxon>Pseudomonadati</taxon>
        <taxon>Pseudomonadota</taxon>
        <taxon>Gammaproteobacteria</taxon>
        <taxon>Alteromonadales</taxon>
        <taxon>Pseudoalteromonadaceae</taxon>
        <taxon>Pseudoalteromonas</taxon>
    </lineage>
</organism>
<reference evidence="2" key="1">
    <citation type="submission" date="2020-04" db="EMBL/GenBank/DDBJ databases">
        <title>Genome Sequencing for Pseudoaltermonas arctica.</title>
        <authorList>
            <person name="Elkins N.S."/>
        </authorList>
    </citation>
    <scope>NUCLEOTIDE SEQUENCE [LARGE SCALE GENOMIC DNA]</scope>
    <source>
        <strain evidence="2">NEC-BIFX-2020_0012</strain>
    </source>
</reference>
<dbReference type="Proteomes" id="UP000570493">
    <property type="component" value="Unassembled WGS sequence"/>
</dbReference>
<dbReference type="NCBIfam" id="NF033545">
    <property type="entry name" value="transpos_IS630"/>
    <property type="match status" value="1"/>
</dbReference>
<evidence type="ECO:0000313" key="2">
    <source>
        <dbReference type="EMBL" id="NMM42399.1"/>
    </source>
</evidence>
<dbReference type="EMBL" id="JABBMT010000037">
    <property type="protein sequence ID" value="NMM42399.1"/>
    <property type="molecule type" value="Genomic_DNA"/>
</dbReference>
<name>A0A7Y0HEP8_9GAMM</name>
<dbReference type="Pfam" id="PF13358">
    <property type="entry name" value="DDE_3"/>
    <property type="match status" value="1"/>
</dbReference>
<dbReference type="InterPro" id="IPR036397">
    <property type="entry name" value="RNaseH_sf"/>
</dbReference>